<gene>
    <name evidence="1" type="ORF">CKY39_12415</name>
</gene>
<dbReference type="KEGG" id="vbo:CKY39_12415"/>
<organism evidence="1 2">
    <name type="scientific">Variovorax boronicumulans</name>
    <dbReference type="NCBI Taxonomy" id="436515"/>
    <lineage>
        <taxon>Bacteria</taxon>
        <taxon>Pseudomonadati</taxon>
        <taxon>Pseudomonadota</taxon>
        <taxon>Betaproteobacteria</taxon>
        <taxon>Burkholderiales</taxon>
        <taxon>Comamonadaceae</taxon>
        <taxon>Variovorax</taxon>
    </lineage>
</organism>
<proteinExistence type="predicted"/>
<reference evidence="1 2" key="1">
    <citation type="submission" date="2017-09" db="EMBL/GenBank/DDBJ databases">
        <title>The diverse metabolic capabilities of V. boronicumulans make it an excellent choice for continued studies on novel biodegradation.</title>
        <authorList>
            <person name="Sun S."/>
        </authorList>
    </citation>
    <scope>NUCLEOTIDE SEQUENCE [LARGE SCALE GENOMIC DNA]</scope>
    <source>
        <strain evidence="1 2">J1</strain>
    </source>
</reference>
<protein>
    <submittedName>
        <fullName evidence="1">Uncharacterized protein</fullName>
    </submittedName>
</protein>
<dbReference type="AlphaFoldDB" id="A0A250DI40"/>
<dbReference type="EMBL" id="CP023284">
    <property type="protein sequence ID" value="ATA53934.1"/>
    <property type="molecule type" value="Genomic_DNA"/>
</dbReference>
<evidence type="ECO:0000313" key="2">
    <source>
        <dbReference type="Proteomes" id="UP000217154"/>
    </source>
</evidence>
<sequence length="371" mass="41368">MSQLLSLLGHDADSAQSLEAIPQVLRDQVAADVVCPSCGVGGAKMVQAGRNRKTGSPVSQAHFRFQSNAGGNAHDPLCDFYDDRAGNKGGDHLIDFRSARSELTRLVGRLVCRGIALELFSQQTMRDMRQWFLGVRRANQVLILDVAEKVEWCTRVIALRGVGSGDVAFQPAFAEMPNFNWKAEARRRVEGWHQASFNLIHGHFGAFFAKGSLSRIQALARIYEGVPFFDVRVLADKYQATIALARFMCSQLDLDRSLWVDLHRYKTPAPSVAAMVAFSALLLYISEWDPAKAAELFVRIAVSDWPFDPLAGNLIGLNPFHDFLAWEAIMIASEVCMLRISEESMDSLLLRAEAELRQEHEAWLRVTGGFR</sequence>
<name>A0A250DI40_9BURK</name>
<evidence type="ECO:0000313" key="1">
    <source>
        <dbReference type="EMBL" id="ATA53934.1"/>
    </source>
</evidence>
<dbReference type="Proteomes" id="UP000217154">
    <property type="component" value="Chromosome"/>
</dbReference>
<accession>A0A250DI40</accession>
<dbReference type="RefSeq" id="WP_095744674.1">
    <property type="nucleotide sequence ID" value="NZ_CP023284.1"/>
</dbReference>